<dbReference type="Gene3D" id="3.40.960.10">
    <property type="entry name" value="VSR Endonuclease"/>
    <property type="match status" value="1"/>
</dbReference>
<sequence>MLNTKIEKNIDNWKKSLLELGKRNKLISYKETKRSNINIIEPGISKLFEDIVLKEKEMIFPNPVDEDEQQFISGNIRSDRTLSEEQKTLRNIRNKAKSFIQEQGINVLYMAFGFLEWKELQHSDIVLKSPLVLVPVSLRVDSITDPYVLQLHEDEIVLNPTLAFKLNEDFGISLPEFDSDNEDIIGYLNSIESVIGNSSWKVTHDTSISLLSFMKMNMYNDIENNVERIKAHPVLNALAGDSSDIKRISEDFDGFDHDTKVRPIDTFQVVDADSSQQDAILYSKNNISFILQGPPGTGKSQTITNIISEGLSDGKKILFVSEKSAALEVVHSRLSNVGLAEFCMSLHNNKKNKKEVLNDLNRTFNLDKRALKDDALYDLQKLEEERDLLNQYVKDLHIKNDPLNKSIFEITGELAALPACKDLQFTIDNVKSMTLEDLNKIKIALDDFSHVLGMMKKDYKDNPWIGCNLKSVTHEFRLNTEIDLKKLQEGLDKINNALMSFNSDMGVNWEMTLDEIDEYINFLHYVSTPPVEIPEQWLEGDLKIIVDASQKAKDYKHTLEDYHGITDNLMMKYKEEFFDVDGKTFYEDILRFESQLSEIGKIENIDIDELIDRADYYINKSDELQESLSCVNELAVGISKEFGLNNIRNYDDLKYISNFLLELYKKPNPTEMWFDDDQNRIVDELLQESMEKRQKIITIRETLNTNFENDVLTLDYKEMLLRFRTNYTGFLKIFKKQYKMDKSAIRGYYKSTDKLTDQIIIDALQLITEYHNHEDWFNQKENILTKAFGMKYMNEYTDWDAIKNARSDFDELKKLIGKSILNKATKELLCNGEYPDKLEKVEEQINDYLSSAQWTNIMDLINYDTINKRGIRYVPTALRTFRDILIEARKAVDLFDNYTISMVKFSVLKNDLQKKLRLEEIEMNLNKNYQSLKEVFSELFTGTETDWDRIIQALEWTEQFTRYKNRFEVSKEFIEKFQNTSYSNDLLEVLTKEKVTALQKWEGFKSLFDEGRGMLNANSVELLLIVSNCISGFKLLEEWVDYRSHRKACKEMGLGEYIEKAEEAGMLKTHLRNGYLRRFYKLWLDINIAKYPSVLNFRQRVQFERIENFRELDKRSLEIARARVRSKLIDSLPNRNFTSSAGDEVSILNREMSKRRRIMPLRRLFASIPNLLMTLKPCMMMSPLSVSLFLQAESYDFDMVIFDEASQVKTEDAVGAIMRGKTVVICGDDKQLPPTSFFGTSKMNDDYDSEEEEIDSYESILDEGLTVLPNRTLKWHYRSRHEHLIAFSNAKIYNNELVTFPSCKDDVPHEGVEYIHVSDGLYDRGGSRSNVIEAKKVAQLVIEHFVRHPNRSLGVVTFSTAQQTAVENELRTIRLNDNSYESFFNEDKAEAFFVKNIETVQGDERDTIMFSIGYAKDGTGKPMAMNFGPLTKDGGERRLNVAITRAKHNVKLVGSIHPTDIDLDRTSSEGVHLLRSYIEFAKNGPSVLEREATADSVKEFDSPFERSVYDFLMKKGHKVDTQVGCSGYKIDLGVKHPEISGVYIMGIECDGATYHSTRTARERDRIRQTVLEDMGWKFHRIWSTDYIKDPKNENNKLLEAIEECIDNFNLEQEVQIDIPTKVDDDIHEKLLVEVEATTETEHQDIDKYGFEFYKTVDYNSLNYYCDDVRELSKEIKTVVEIESPIHFELLCRRIAPLTGREKVTKVVRDLVNSALPYCKESVDYKYDFLWRKNEILPKVRIPETTYDIRDITHISPEEIAEAMMTIVLNSYGITKEGLYAETRRVFGYNRAGQKIIKAMDEVYNRLIVEDKVKVLDDRITLV</sequence>
<dbReference type="PANTHER" id="PTHR10887:SF530">
    <property type="entry name" value="SUPERFAMILY I DNA HELICASES"/>
    <property type="match status" value="1"/>
</dbReference>
<dbReference type="Proteomes" id="UP000279029">
    <property type="component" value="Chromosome"/>
</dbReference>
<evidence type="ECO:0000259" key="2">
    <source>
        <dbReference type="Pfam" id="PF13086"/>
    </source>
</evidence>
<accession>A0A3P7NYF1</accession>
<evidence type="ECO:0000259" key="1">
    <source>
        <dbReference type="Pfam" id="PF11784"/>
    </source>
</evidence>
<dbReference type="Pfam" id="PF13087">
    <property type="entry name" value="AAA_12"/>
    <property type="match status" value="1"/>
</dbReference>
<dbReference type="InterPro" id="IPR049468">
    <property type="entry name" value="Restrct_endonuc-II-like_dom"/>
</dbReference>
<dbReference type="FunFam" id="3.40.50.300:FF:002063">
    <property type="entry name" value="DNA helicase related protein"/>
    <property type="match status" value="1"/>
</dbReference>
<dbReference type="InterPro" id="IPR027417">
    <property type="entry name" value="P-loop_NTPase"/>
</dbReference>
<gene>
    <name evidence="5" type="ORF">PATL70BA_2351</name>
</gene>
<dbReference type="KEGG" id="cbar:PATL70BA_2351"/>
<dbReference type="InterPro" id="IPR011335">
    <property type="entry name" value="Restrct_endonuc-II-like"/>
</dbReference>
<evidence type="ECO:0000313" key="5">
    <source>
        <dbReference type="EMBL" id="VDN48244.1"/>
    </source>
</evidence>
<dbReference type="InterPro" id="IPR047187">
    <property type="entry name" value="SF1_C_Upf1"/>
</dbReference>
<dbReference type="CDD" id="cd18808">
    <property type="entry name" value="SF1_C_Upf1"/>
    <property type="match status" value="1"/>
</dbReference>
<dbReference type="RefSeq" id="WP_125137409.1">
    <property type="nucleotide sequence ID" value="NZ_LR130778.1"/>
</dbReference>
<evidence type="ECO:0000313" key="6">
    <source>
        <dbReference type="Proteomes" id="UP000279029"/>
    </source>
</evidence>
<dbReference type="Gene3D" id="3.40.50.300">
    <property type="entry name" value="P-loop containing nucleotide triphosphate hydrolases"/>
    <property type="match status" value="3"/>
</dbReference>
<dbReference type="InterPro" id="IPR021754">
    <property type="entry name" value="DUF3320"/>
</dbReference>
<feature type="domain" description="DNA2/NAM7 helicase-like C-terminal" evidence="3">
    <location>
        <begin position="1270"/>
        <end position="1455"/>
    </location>
</feature>
<feature type="domain" description="DNA2/NAM7 helicase helicase" evidence="2">
    <location>
        <begin position="273"/>
        <end position="354"/>
    </location>
</feature>
<dbReference type="Pfam" id="PF11784">
    <property type="entry name" value="DUF3320"/>
    <property type="match status" value="1"/>
</dbReference>
<dbReference type="Pfam" id="PF13086">
    <property type="entry name" value="AAA_11"/>
    <property type="match status" value="2"/>
</dbReference>
<dbReference type="InterPro" id="IPR025103">
    <property type="entry name" value="DUF4011"/>
</dbReference>
<protein>
    <recommendedName>
        <fullName evidence="7">RAP domain-containing protein</fullName>
    </recommendedName>
</protein>
<dbReference type="SUPFAM" id="SSF52980">
    <property type="entry name" value="Restriction endonuclease-like"/>
    <property type="match status" value="1"/>
</dbReference>
<organism evidence="5 6">
    <name type="scientific">Petrocella atlantisensis</name>
    <dbReference type="NCBI Taxonomy" id="2173034"/>
    <lineage>
        <taxon>Bacteria</taxon>
        <taxon>Bacillati</taxon>
        <taxon>Bacillota</taxon>
        <taxon>Clostridia</taxon>
        <taxon>Lachnospirales</taxon>
        <taxon>Vallitaleaceae</taxon>
        <taxon>Petrocella</taxon>
    </lineage>
</organism>
<feature type="domain" description="Restriction endonuclease type II-like" evidence="4">
    <location>
        <begin position="1504"/>
        <end position="1601"/>
    </location>
</feature>
<feature type="domain" description="DNA2/NAM7 helicase helicase" evidence="2">
    <location>
        <begin position="1192"/>
        <end position="1236"/>
    </location>
</feature>
<feature type="domain" description="DUF3320" evidence="1">
    <location>
        <begin position="1670"/>
        <end position="1708"/>
    </location>
</feature>
<dbReference type="FunFam" id="3.40.960.10:FF:000002">
    <property type="entry name" value="DNA helicase related protein"/>
    <property type="match status" value="1"/>
</dbReference>
<dbReference type="Pfam" id="PF13195">
    <property type="entry name" value="DUF4011"/>
    <property type="match status" value="1"/>
</dbReference>
<dbReference type="PANTHER" id="PTHR10887">
    <property type="entry name" value="DNA2/NAM7 HELICASE FAMILY"/>
    <property type="match status" value="1"/>
</dbReference>
<evidence type="ECO:0000259" key="4">
    <source>
        <dbReference type="Pfam" id="PF18741"/>
    </source>
</evidence>
<reference evidence="5 6" key="1">
    <citation type="submission" date="2018-09" db="EMBL/GenBank/DDBJ databases">
        <authorList>
            <person name="Postec A."/>
        </authorList>
    </citation>
    <scope>NUCLEOTIDE SEQUENCE [LARGE SCALE GENOMIC DNA]</scope>
    <source>
        <strain evidence="5">70B-A</strain>
    </source>
</reference>
<evidence type="ECO:0000259" key="3">
    <source>
        <dbReference type="Pfam" id="PF13087"/>
    </source>
</evidence>
<dbReference type="InterPro" id="IPR041679">
    <property type="entry name" value="DNA2/NAM7-like_C"/>
</dbReference>
<dbReference type="OrthoDB" id="9757917at2"/>
<dbReference type="Pfam" id="PF18741">
    <property type="entry name" value="MTES_1575"/>
    <property type="match status" value="1"/>
</dbReference>
<evidence type="ECO:0008006" key="7">
    <source>
        <dbReference type="Google" id="ProtNLM"/>
    </source>
</evidence>
<dbReference type="InterPro" id="IPR041677">
    <property type="entry name" value="DNA2/NAM7_AAA_11"/>
</dbReference>
<dbReference type="GO" id="GO:0004386">
    <property type="term" value="F:helicase activity"/>
    <property type="evidence" value="ECO:0007669"/>
    <property type="project" value="InterPro"/>
</dbReference>
<dbReference type="SUPFAM" id="SSF52540">
    <property type="entry name" value="P-loop containing nucleoside triphosphate hydrolases"/>
    <property type="match status" value="2"/>
</dbReference>
<name>A0A3P7NYF1_9FIRM</name>
<proteinExistence type="predicted"/>
<dbReference type="InterPro" id="IPR045055">
    <property type="entry name" value="DNA2/NAM7-like"/>
</dbReference>
<keyword evidence="6" id="KW-1185">Reference proteome</keyword>
<dbReference type="EMBL" id="LR130778">
    <property type="protein sequence ID" value="VDN48244.1"/>
    <property type="molecule type" value="Genomic_DNA"/>
</dbReference>